<evidence type="ECO:0000259" key="1">
    <source>
        <dbReference type="Pfam" id="PF10075"/>
    </source>
</evidence>
<dbReference type="Proteomes" id="UP001165085">
    <property type="component" value="Unassembled WGS sequence"/>
</dbReference>
<evidence type="ECO:0000313" key="2">
    <source>
        <dbReference type="EMBL" id="GMH81629.1"/>
    </source>
</evidence>
<dbReference type="AlphaFoldDB" id="A0A9W7B0M6"/>
<proteinExistence type="predicted"/>
<evidence type="ECO:0000313" key="3">
    <source>
        <dbReference type="Proteomes" id="UP001165085"/>
    </source>
</evidence>
<dbReference type="GO" id="GO:0003743">
    <property type="term" value="F:translation initiation factor activity"/>
    <property type="evidence" value="ECO:0007669"/>
    <property type="project" value="InterPro"/>
</dbReference>
<sequence>MSVESQVSDVMTSAQFSQESIPTLVKGVEAQVAGSIPYNFTANKALLKLYSSVLYKPSFLPSLKSLLLLSLPSSTEFDSLKHILPADALEPCKDVLECGRLLEDCAFEEFWKQAKVADVMEVKGLEDSIRTRILTDVSLGYSTLPTSTLLTYLSLSPNSPLTFDSIECVEGSSVVFKKTDYNGVKKGTKESGIELNRIVAMMN</sequence>
<dbReference type="EMBL" id="BRXY01000259">
    <property type="protein sequence ID" value="GMH81629.1"/>
    <property type="molecule type" value="Genomic_DNA"/>
</dbReference>
<dbReference type="GO" id="GO:0043022">
    <property type="term" value="F:ribosome binding"/>
    <property type="evidence" value="ECO:0007669"/>
    <property type="project" value="InterPro"/>
</dbReference>
<keyword evidence="3" id="KW-1185">Reference proteome</keyword>
<dbReference type="InterPro" id="IPR016024">
    <property type="entry name" value="ARM-type_fold"/>
</dbReference>
<dbReference type="Pfam" id="PF10075">
    <property type="entry name" value="CSN8_PSD8_EIF3K"/>
    <property type="match status" value="1"/>
</dbReference>
<comment type="caution">
    <text evidence="2">The sequence shown here is derived from an EMBL/GenBank/DDBJ whole genome shotgun (WGS) entry which is preliminary data.</text>
</comment>
<dbReference type="PANTHER" id="PTHR13022:SF0">
    <property type="entry name" value="EUKARYOTIC TRANSLATION INITIATION FACTOR 3 SUBUNIT K"/>
    <property type="match status" value="1"/>
</dbReference>
<protein>
    <recommendedName>
        <fullName evidence="1">CSN8/PSMD8/EIF3K domain-containing protein</fullName>
    </recommendedName>
</protein>
<dbReference type="GO" id="GO:0005852">
    <property type="term" value="C:eukaryotic translation initiation factor 3 complex"/>
    <property type="evidence" value="ECO:0007669"/>
    <property type="project" value="InterPro"/>
</dbReference>
<dbReference type="InterPro" id="IPR033464">
    <property type="entry name" value="CSN8_PSD8_EIF3K"/>
</dbReference>
<gene>
    <name evidence="2" type="ORF">TrST_g8920</name>
</gene>
<dbReference type="InterPro" id="IPR009374">
    <property type="entry name" value="eIF3k"/>
</dbReference>
<dbReference type="SUPFAM" id="SSF48371">
    <property type="entry name" value="ARM repeat"/>
    <property type="match status" value="1"/>
</dbReference>
<dbReference type="GO" id="GO:0006446">
    <property type="term" value="P:regulation of translational initiation"/>
    <property type="evidence" value="ECO:0007669"/>
    <property type="project" value="InterPro"/>
</dbReference>
<dbReference type="PANTHER" id="PTHR13022">
    <property type="entry name" value="EUKARYOTIC TRANSLATION INITIATION FACTOR 3 SUBUNIT 11"/>
    <property type="match status" value="1"/>
</dbReference>
<dbReference type="Gene3D" id="1.25.40.250">
    <property type="entry name" value="ARM repeat, domain 1"/>
    <property type="match status" value="1"/>
</dbReference>
<feature type="domain" description="CSN8/PSMD8/EIF3K" evidence="1">
    <location>
        <begin position="67"/>
        <end position="157"/>
    </location>
</feature>
<reference evidence="3" key="1">
    <citation type="journal article" date="2023" name="Commun. Biol.">
        <title>Genome analysis of Parmales, the sister group of diatoms, reveals the evolutionary specialization of diatoms from phago-mixotrophs to photoautotrophs.</title>
        <authorList>
            <person name="Ban H."/>
            <person name="Sato S."/>
            <person name="Yoshikawa S."/>
            <person name="Yamada K."/>
            <person name="Nakamura Y."/>
            <person name="Ichinomiya M."/>
            <person name="Sato N."/>
            <person name="Blanc-Mathieu R."/>
            <person name="Endo H."/>
            <person name="Kuwata A."/>
            <person name="Ogata H."/>
        </authorList>
    </citation>
    <scope>NUCLEOTIDE SEQUENCE [LARGE SCALE GENOMIC DNA]</scope>
    <source>
        <strain evidence="3">NIES 3701</strain>
    </source>
</reference>
<name>A0A9W7B0M6_9STRA</name>
<accession>A0A9W7B0M6</accession>
<dbReference type="OrthoDB" id="337745at2759"/>
<dbReference type="InterPro" id="IPR016020">
    <property type="entry name" value="Transl_init_fac_sub12_N_euk"/>
</dbReference>
<organism evidence="2 3">
    <name type="scientific">Triparma strigata</name>
    <dbReference type="NCBI Taxonomy" id="1606541"/>
    <lineage>
        <taxon>Eukaryota</taxon>
        <taxon>Sar</taxon>
        <taxon>Stramenopiles</taxon>
        <taxon>Ochrophyta</taxon>
        <taxon>Bolidophyceae</taxon>
        <taxon>Parmales</taxon>
        <taxon>Triparmaceae</taxon>
        <taxon>Triparma</taxon>
    </lineage>
</organism>